<evidence type="ECO:0000256" key="9">
    <source>
        <dbReference type="ARBA" id="ARBA00023285"/>
    </source>
</evidence>
<evidence type="ECO:0000313" key="11">
    <source>
        <dbReference type="EMBL" id="KIE43592.1"/>
    </source>
</evidence>
<dbReference type="Pfam" id="PF02553">
    <property type="entry name" value="CbiN"/>
    <property type="match status" value="1"/>
</dbReference>
<evidence type="ECO:0000256" key="4">
    <source>
        <dbReference type="ARBA" id="ARBA00022573"/>
    </source>
</evidence>
<proteinExistence type="inferred from homology"/>
<comment type="function">
    <text evidence="10">Part of the energy-coupling factor (ECF) transporter complex CbiMNOQ involved in cobalt import.</text>
</comment>
<feature type="transmembrane region" description="Helical" evidence="10">
    <location>
        <begin position="74"/>
        <end position="93"/>
    </location>
</feature>
<comment type="similarity">
    <text evidence="10">Belongs to the CbiN family.</text>
</comment>
<dbReference type="RefSeq" id="WP_039647207.1">
    <property type="nucleotide sequence ID" value="NZ_JXBL01000001.1"/>
</dbReference>
<keyword evidence="8 10" id="KW-0472">Membrane</keyword>
<keyword evidence="7 10" id="KW-0406">Ion transport</keyword>
<evidence type="ECO:0000256" key="6">
    <source>
        <dbReference type="ARBA" id="ARBA00022989"/>
    </source>
</evidence>
<evidence type="ECO:0000256" key="8">
    <source>
        <dbReference type="ARBA" id="ARBA00023136"/>
    </source>
</evidence>
<evidence type="ECO:0000256" key="3">
    <source>
        <dbReference type="ARBA" id="ARBA00022475"/>
    </source>
</evidence>
<keyword evidence="3 10" id="KW-1003">Cell membrane</keyword>
<evidence type="ECO:0000256" key="2">
    <source>
        <dbReference type="ARBA" id="ARBA00022448"/>
    </source>
</evidence>
<evidence type="ECO:0000256" key="10">
    <source>
        <dbReference type="HAMAP-Rule" id="MF_00330"/>
    </source>
</evidence>
<comment type="caution">
    <text evidence="11">The sequence shown here is derived from an EMBL/GenBank/DDBJ whole genome shotgun (WGS) entry which is preliminary data.</text>
</comment>
<dbReference type="Proteomes" id="UP000031433">
    <property type="component" value="Unassembled WGS sequence"/>
</dbReference>
<dbReference type="HAMAP" id="MF_00330">
    <property type="entry name" value="CbiN"/>
    <property type="match status" value="1"/>
</dbReference>
<evidence type="ECO:0000256" key="5">
    <source>
        <dbReference type="ARBA" id="ARBA00022692"/>
    </source>
</evidence>
<sequence>MKRFQNLILLALVVILVVLPLLLVRAPKPEPDGKTVEIFTGADGQAEDMIGKIVPDYQPWAEPLLEPPSGEIESLLFVLQAALGAGFIGYWYGSAATRTRLRQEQDKRA</sequence>
<comment type="subunit">
    <text evidence="10">Forms an energy-coupling factor (ECF) transporter complex composed of an ATP-binding protein (A component, CbiO), a transmembrane protein (T component, CbiQ) and 2 possible substrate-capture proteins (S components, CbiM and CbiN) of unknown stoichimetry.</text>
</comment>
<dbReference type="GO" id="GO:0015087">
    <property type="term" value="F:cobalt ion transmembrane transporter activity"/>
    <property type="evidence" value="ECO:0007669"/>
    <property type="project" value="UniProtKB-UniRule"/>
</dbReference>
<dbReference type="GO" id="GO:0009236">
    <property type="term" value="P:cobalamin biosynthetic process"/>
    <property type="evidence" value="ECO:0007669"/>
    <property type="project" value="UniProtKB-UniRule"/>
</dbReference>
<keyword evidence="1 10" id="KW-0171">Cobalt transport</keyword>
<dbReference type="PANTHER" id="PTHR38662">
    <property type="entry name" value="COBALT TRANSPORT PROTEIN CBIN"/>
    <property type="match status" value="1"/>
</dbReference>
<dbReference type="UniPathway" id="UPA00148"/>
<evidence type="ECO:0000313" key="12">
    <source>
        <dbReference type="Proteomes" id="UP000031433"/>
    </source>
</evidence>
<keyword evidence="9 10" id="KW-0170">Cobalt</keyword>
<comment type="pathway">
    <text evidence="10">Cofactor biosynthesis; adenosylcobalamin biosynthesis.</text>
</comment>
<accession>A0A0C1QRR4</accession>
<feature type="transmembrane region" description="Helical" evidence="10">
    <location>
        <begin position="7"/>
        <end position="26"/>
    </location>
</feature>
<dbReference type="EMBL" id="JXBL01000001">
    <property type="protein sequence ID" value="KIE43592.1"/>
    <property type="molecule type" value="Genomic_DNA"/>
</dbReference>
<protein>
    <recommendedName>
        <fullName evidence="10">Cobalt transport protein CbiN</fullName>
    </recommendedName>
    <alternativeName>
        <fullName evidence="10">Energy-coupling factor transporter probable substrate-capture protein CbiN</fullName>
        <shortName evidence="10">ECF transporter S component CbiN</shortName>
    </alternativeName>
</protein>
<evidence type="ECO:0000256" key="1">
    <source>
        <dbReference type="ARBA" id="ARBA00022426"/>
    </source>
</evidence>
<dbReference type="AlphaFoldDB" id="A0A0C1QRR4"/>
<dbReference type="PANTHER" id="PTHR38662:SF1">
    <property type="entry name" value="COBALT TRANSPORT PROTEIN CBIN"/>
    <property type="match status" value="1"/>
</dbReference>
<keyword evidence="4 10" id="KW-0169">Cobalamin biosynthesis</keyword>
<keyword evidence="5 10" id="KW-0812">Transmembrane</keyword>
<dbReference type="GO" id="GO:0005886">
    <property type="term" value="C:plasma membrane"/>
    <property type="evidence" value="ECO:0007669"/>
    <property type="project" value="UniProtKB-SubCell"/>
</dbReference>
<comment type="subcellular location">
    <subcellularLocation>
        <location evidence="10">Cell membrane</location>
        <topology evidence="10">Multi-pass membrane protein</topology>
    </subcellularLocation>
</comment>
<dbReference type="NCBIfam" id="NF002780">
    <property type="entry name" value="PRK02898.1"/>
    <property type="match status" value="1"/>
</dbReference>
<keyword evidence="2 10" id="KW-0813">Transport</keyword>
<keyword evidence="12" id="KW-1185">Reference proteome</keyword>
<keyword evidence="6 10" id="KW-1133">Transmembrane helix</keyword>
<gene>
    <name evidence="10" type="primary">cbiN</name>
    <name evidence="11" type="ORF">SE37_13610</name>
</gene>
<reference evidence="11 12" key="1">
    <citation type="submission" date="2015-01" db="EMBL/GenBank/DDBJ databases">
        <title>Genome sequence of the anaerobic bacterium Geobacter soli GSS01, a dissimilatory Fe(III) reducer from soil.</title>
        <authorList>
            <person name="Yang G."/>
            <person name="Zhou S."/>
        </authorList>
    </citation>
    <scope>NUCLEOTIDE SEQUENCE [LARGE SCALE GENOMIC DNA]</scope>
    <source>
        <strain evidence="11 12">GSS01</strain>
    </source>
</reference>
<evidence type="ECO:0000256" key="7">
    <source>
        <dbReference type="ARBA" id="ARBA00023065"/>
    </source>
</evidence>
<name>A0A0C1QRR4_9BACT</name>
<organism evidence="11 12">
    <name type="scientific">Geobacter soli</name>
    <dbReference type="NCBI Taxonomy" id="1510391"/>
    <lineage>
        <taxon>Bacteria</taxon>
        <taxon>Pseudomonadati</taxon>
        <taxon>Thermodesulfobacteriota</taxon>
        <taxon>Desulfuromonadia</taxon>
        <taxon>Geobacterales</taxon>
        <taxon>Geobacteraceae</taxon>
        <taxon>Geobacter</taxon>
    </lineage>
</organism>
<dbReference type="InterPro" id="IPR003705">
    <property type="entry name" value="CbiN"/>
</dbReference>